<feature type="transmembrane region" description="Helical" evidence="1">
    <location>
        <begin position="141"/>
        <end position="158"/>
    </location>
</feature>
<gene>
    <name evidence="2" type="ORF">HK414_27525</name>
</gene>
<evidence type="ECO:0000313" key="2">
    <source>
        <dbReference type="EMBL" id="QJW85639.1"/>
    </source>
</evidence>
<feature type="transmembrane region" description="Helical" evidence="1">
    <location>
        <begin position="448"/>
        <end position="469"/>
    </location>
</feature>
<dbReference type="Proteomes" id="UP000500826">
    <property type="component" value="Chromosome"/>
</dbReference>
<keyword evidence="3" id="KW-1185">Reference proteome</keyword>
<evidence type="ECO:0000256" key="1">
    <source>
        <dbReference type="SAM" id="Phobius"/>
    </source>
</evidence>
<dbReference type="EMBL" id="CP053418">
    <property type="protein sequence ID" value="QJW85639.1"/>
    <property type="molecule type" value="Genomic_DNA"/>
</dbReference>
<proteinExistence type="predicted"/>
<name>A0ABX6P840_9BURK</name>
<feature type="transmembrane region" description="Helical" evidence="1">
    <location>
        <begin position="111"/>
        <end position="129"/>
    </location>
</feature>
<reference evidence="2 3" key="1">
    <citation type="submission" date="2020-05" db="EMBL/GenBank/DDBJ databases">
        <title>Ramlibacter rhizophilus sp. nov., isolated from rhizosphere soil of national flower Mugunghwa from South Korea.</title>
        <authorList>
            <person name="Zheng-Fei Y."/>
            <person name="Huan T."/>
        </authorList>
    </citation>
    <scope>NUCLEOTIDE SEQUENCE [LARGE SCALE GENOMIC DNA]</scope>
    <source>
        <strain evidence="2 3">H242</strain>
    </source>
</reference>
<protein>
    <recommendedName>
        <fullName evidence="4">Glycosyltransferase RgtA/B/C/D-like domain-containing protein</fullName>
    </recommendedName>
</protein>
<feature type="transmembrane region" description="Helical" evidence="1">
    <location>
        <begin position="309"/>
        <end position="327"/>
    </location>
</feature>
<keyword evidence="1" id="KW-0812">Transmembrane</keyword>
<feature type="transmembrane region" description="Helical" evidence="1">
    <location>
        <begin position="12"/>
        <end position="30"/>
    </location>
</feature>
<accession>A0ABX6P840</accession>
<feature type="transmembrane region" description="Helical" evidence="1">
    <location>
        <begin position="165"/>
        <end position="193"/>
    </location>
</feature>
<evidence type="ECO:0000313" key="3">
    <source>
        <dbReference type="Proteomes" id="UP000500826"/>
    </source>
</evidence>
<organism evidence="2 3">
    <name type="scientific">Ramlibacter terrae</name>
    <dbReference type="NCBI Taxonomy" id="2732511"/>
    <lineage>
        <taxon>Bacteria</taxon>
        <taxon>Pseudomonadati</taxon>
        <taxon>Pseudomonadota</taxon>
        <taxon>Betaproteobacteria</taxon>
        <taxon>Burkholderiales</taxon>
        <taxon>Comamonadaceae</taxon>
        <taxon>Ramlibacter</taxon>
    </lineage>
</organism>
<feature type="transmembrane region" description="Helical" evidence="1">
    <location>
        <begin position="86"/>
        <end position="104"/>
    </location>
</feature>
<feature type="transmembrane region" description="Helical" evidence="1">
    <location>
        <begin position="199"/>
        <end position="224"/>
    </location>
</feature>
<keyword evidence="1" id="KW-1133">Transmembrane helix</keyword>
<feature type="transmembrane region" description="Helical" evidence="1">
    <location>
        <begin position="274"/>
        <end position="297"/>
    </location>
</feature>
<feature type="transmembrane region" description="Helical" evidence="1">
    <location>
        <begin position="390"/>
        <end position="410"/>
    </location>
</feature>
<evidence type="ECO:0008006" key="4">
    <source>
        <dbReference type="Google" id="ProtNLM"/>
    </source>
</evidence>
<feature type="transmembrane region" description="Helical" evidence="1">
    <location>
        <begin position="422"/>
        <end position="441"/>
    </location>
</feature>
<sequence length="624" mass="68628">MAQETDTRRTFVVFAVLPVAAAWLLARPYIGLRHDGELYRAVMLHLRPEVLSQDLFFQFGSQDRYTIVAPLLATLYRHFGMGESQMVLIAPGQLAVLWAALLLLRRWGVDAIGCTLGVAAICVMSHNYGGWNIFSFSERFVTGRVFAEPLALAALVAIERRRARLGLAALAAAMLFHPLVAIPVVVFAWGVLVARDRRWAWALVGVPVVVALALAGIPPFAALLQTFDAKWLEAVQKANGQVLVLSWPREDWVTLFFDCAVVWAASRLFPAGKLLLRVAVIATLALVAISAVGADLLHNVLLTQVQVWRAHWVTHLLSLAFLPVVLWRTLNRDDLRSQILVLSVMALAVATNVRYDSGTMLAVWTALALWLYASQSPVEMRLLKAARLATGIALVGTAVLVLVATAGQLYAARGNTLSPSNILLLLMTMPVLSLPLMFVLLRAQRRGGAAAAGALALVVAGIAFATAHWDQRPVWTRYIESHLFQQHPFEKIIGPTQQVLWWEQLAAVWAVLHRPSYYSGQQGAGLLFNRETALEHRRRGGVTGVIQMQRDACDVMRAVGFNADPNIPCWPTESAVEHVCSAPAGPDFIILDRPLMRGVVAKWSPELGTGSNPTYYLHDCKQIR</sequence>
<keyword evidence="1" id="KW-0472">Membrane</keyword>